<evidence type="ECO:0008006" key="3">
    <source>
        <dbReference type="Google" id="ProtNLM"/>
    </source>
</evidence>
<name>A0A3B0X5D6_9ZZZZ</name>
<evidence type="ECO:0000256" key="1">
    <source>
        <dbReference type="SAM" id="Phobius"/>
    </source>
</evidence>
<keyword evidence="1" id="KW-0812">Transmembrane</keyword>
<sequence>MYFTELLIIMFLALFIWFWLDSMRINEIARSIGAKMCSKNNVQFLDDTVHLSGIRIGKNDYGQTKLLRDYEFEFTNSEMHRYSGRLTLADKSLLASDMDVYRTDEFE</sequence>
<gene>
    <name evidence="2" type="ORF">MNBD_GAMMA09-3397</name>
</gene>
<reference evidence="2" key="1">
    <citation type="submission" date="2018-06" db="EMBL/GenBank/DDBJ databases">
        <authorList>
            <person name="Zhirakovskaya E."/>
        </authorList>
    </citation>
    <scope>NUCLEOTIDE SEQUENCE</scope>
</reference>
<dbReference type="EMBL" id="UOFI01000033">
    <property type="protein sequence ID" value="VAW62931.1"/>
    <property type="molecule type" value="Genomic_DNA"/>
</dbReference>
<dbReference type="Pfam" id="PF11743">
    <property type="entry name" value="DUF3301"/>
    <property type="match status" value="1"/>
</dbReference>
<keyword evidence="1" id="KW-1133">Transmembrane helix</keyword>
<dbReference type="AlphaFoldDB" id="A0A3B0X5D6"/>
<feature type="transmembrane region" description="Helical" evidence="1">
    <location>
        <begin position="6"/>
        <end position="22"/>
    </location>
</feature>
<accession>A0A3B0X5D6</accession>
<evidence type="ECO:0000313" key="2">
    <source>
        <dbReference type="EMBL" id="VAW62931.1"/>
    </source>
</evidence>
<organism evidence="2">
    <name type="scientific">hydrothermal vent metagenome</name>
    <dbReference type="NCBI Taxonomy" id="652676"/>
    <lineage>
        <taxon>unclassified sequences</taxon>
        <taxon>metagenomes</taxon>
        <taxon>ecological metagenomes</taxon>
    </lineage>
</organism>
<keyword evidence="1" id="KW-0472">Membrane</keyword>
<dbReference type="InterPro" id="IPR021732">
    <property type="entry name" value="DUF3301"/>
</dbReference>
<proteinExistence type="predicted"/>
<protein>
    <recommendedName>
        <fullName evidence="3">DUF3301 domain-containing protein</fullName>
    </recommendedName>
</protein>